<dbReference type="Proteomes" id="UP000616779">
    <property type="component" value="Unassembled WGS sequence"/>
</dbReference>
<evidence type="ECO:0000313" key="1">
    <source>
        <dbReference type="EMBL" id="NOU75296.1"/>
    </source>
</evidence>
<name>A0ABX1Y3F4_9BACL</name>
<reference evidence="1 2" key="1">
    <citation type="submission" date="2019-10" db="EMBL/GenBank/DDBJ databases">
        <title>Description of Paenibacillus terrestris sp. nov.</title>
        <authorList>
            <person name="Carlier A."/>
            <person name="Qi S."/>
        </authorList>
    </citation>
    <scope>NUCLEOTIDE SEQUENCE [LARGE SCALE GENOMIC DNA]</scope>
    <source>
        <strain evidence="1 2">LMG 31458</strain>
    </source>
</reference>
<dbReference type="RefSeq" id="WP_171646779.1">
    <property type="nucleotide sequence ID" value="NZ_WHOA01000203.1"/>
</dbReference>
<comment type="caution">
    <text evidence="1">The sequence shown here is derived from an EMBL/GenBank/DDBJ whole genome shotgun (WGS) entry which is preliminary data.</text>
</comment>
<dbReference type="InterPro" id="IPR015305">
    <property type="entry name" value="DUF1961"/>
</dbReference>
<proteinExistence type="predicted"/>
<keyword evidence="2" id="KW-1185">Reference proteome</keyword>
<dbReference type="EMBL" id="WHOA01000203">
    <property type="protein sequence ID" value="NOU75296.1"/>
    <property type="molecule type" value="Genomic_DNA"/>
</dbReference>
<dbReference type="Gene3D" id="2.60.120.200">
    <property type="match status" value="1"/>
</dbReference>
<dbReference type="InterPro" id="IPR013320">
    <property type="entry name" value="ConA-like_dom_sf"/>
</dbReference>
<dbReference type="SUPFAM" id="SSF49899">
    <property type="entry name" value="Concanavalin A-like lectins/glucanases"/>
    <property type="match status" value="1"/>
</dbReference>
<accession>A0ABX1Y3F4</accession>
<dbReference type="Pfam" id="PF09224">
    <property type="entry name" value="DUF1961"/>
    <property type="match status" value="1"/>
</dbReference>
<evidence type="ECO:0000313" key="2">
    <source>
        <dbReference type="Proteomes" id="UP000616779"/>
    </source>
</evidence>
<protein>
    <submittedName>
        <fullName evidence="1">DUF1961 family protein</fullName>
    </submittedName>
</protein>
<sequence length="233" mass="26810">MDWNEIFMLDELLYQNPLAVESDVLDFKMEGQAVASFPLNRMRLENKLDPKLGQKSNFVYWCPVEFPDNIAITWDFWPIHEPGLCILFFAAKGIRSEDLFDSLLSVRSGAYDQYHHGDIDAFHVSYFRRKEEEERSFHTCNLRKSYGFHLVSQGGDPIPSVTDAKGPYRMKLFKWGSEILFAINDLTVLHWTDDGKTFGKPLTGGKIGFRQMAPLIAEYANLTVYSISKKHAL</sequence>
<gene>
    <name evidence="1" type="ORF">GC098_28590</name>
</gene>
<organism evidence="1 2">
    <name type="scientific">Paenibacillus phytorum</name>
    <dbReference type="NCBI Taxonomy" id="2654977"/>
    <lineage>
        <taxon>Bacteria</taxon>
        <taxon>Bacillati</taxon>
        <taxon>Bacillota</taxon>
        <taxon>Bacilli</taxon>
        <taxon>Bacillales</taxon>
        <taxon>Paenibacillaceae</taxon>
        <taxon>Paenibacillus</taxon>
    </lineage>
</organism>